<feature type="compositionally biased region" description="Polar residues" evidence="1">
    <location>
        <begin position="471"/>
        <end position="488"/>
    </location>
</feature>
<feature type="compositionally biased region" description="Polar residues" evidence="1">
    <location>
        <begin position="152"/>
        <end position="173"/>
    </location>
</feature>
<feature type="compositionally biased region" description="Basic and acidic residues" evidence="1">
    <location>
        <begin position="1005"/>
        <end position="1016"/>
    </location>
</feature>
<gene>
    <name evidence="2" type="ORF">TGDOM2_265050</name>
</gene>
<feature type="compositionally biased region" description="Polar residues" evidence="1">
    <location>
        <begin position="514"/>
        <end position="533"/>
    </location>
</feature>
<evidence type="ECO:0000313" key="3">
    <source>
        <dbReference type="Proteomes" id="UP000028837"/>
    </source>
</evidence>
<feature type="compositionally biased region" description="Basic and acidic residues" evidence="1">
    <location>
        <begin position="869"/>
        <end position="883"/>
    </location>
</feature>
<feature type="compositionally biased region" description="Basic and acidic residues" evidence="1">
    <location>
        <begin position="174"/>
        <end position="206"/>
    </location>
</feature>
<organism evidence="2 3">
    <name type="scientific">Toxoplasma gondii GAB2-2007-GAL-DOM2</name>
    <dbReference type="NCBI Taxonomy" id="1130820"/>
    <lineage>
        <taxon>Eukaryota</taxon>
        <taxon>Sar</taxon>
        <taxon>Alveolata</taxon>
        <taxon>Apicomplexa</taxon>
        <taxon>Conoidasida</taxon>
        <taxon>Coccidia</taxon>
        <taxon>Eucoccidiorida</taxon>
        <taxon>Eimeriorina</taxon>
        <taxon>Sarcocystidae</taxon>
        <taxon>Toxoplasma</taxon>
    </lineage>
</organism>
<feature type="compositionally biased region" description="Basic and acidic residues" evidence="1">
    <location>
        <begin position="1163"/>
        <end position="1182"/>
    </location>
</feature>
<evidence type="ECO:0000313" key="2">
    <source>
        <dbReference type="EMBL" id="KFG38531.1"/>
    </source>
</evidence>
<dbReference type="OrthoDB" id="10339879at2759"/>
<name>A0A086K2B3_TOXGO</name>
<feature type="region of interest" description="Disordered" evidence="1">
    <location>
        <begin position="811"/>
        <end position="884"/>
    </location>
</feature>
<sequence length="1214" mass="134032">MNPYNVAQQEKRSWDGEVKECVAFGENAGTIQQRVQDKDNNRFISRGDVRRLPLDASLELFPDQPLTEEASLERQFQLFWPSEHPRPLRSEESHRFNSTPKAGIHSGDQQKHRELGACAEKSVADIFAGGDIQKTTALEVSTHTRTQEQTEKQASMEQVETDVTASKNRQMKQGKSEYVESREENERDRKQLEELQTETPKDATFDEDKPSVIQHSFCESRDMELVSYRLVGSGLMNELQTERDGRVEARDTCVDHQETVPNQEHQCTHVAAAQGKTSGHTENGREGSQQAENIRSSLMSKNAGPFHLLQKGLLAEAEADASLAHAKKEQEKAVTEKGSSAQIHMSVSQQNVGHQNSRDPDHLYAVADSVQDLSNEFECWSRNDHVSVPPKANEQDNKTERNPGRLPHRVEATVLGDNEQVEKGTNSACDMEREEVCSEEASISRTSRNAKRHADSPLDWVPDTSPDAQPPTRSGRQSDPLTPTSITWKQALVFPSTRQNPLSPGPSLEETKTIESGASTSDPTHTGESTATGNKERVVDRLLPGEVPAIPGHEVVEPLGHNMDLEQSTLHETSQTHHVNQIDTGVVCTISTAAETDKAFSKILPGSCIGNRQTAVVLQSEQTATKVDEDVNSSTQSGLVHTVAGGNMEEQHMDEAVKTNTQPGRVHTIAGENTEEPHVDEAVETNIQSGRVRMLARGNKEVQNADQGLTSGLLGTQEEQMFNDTTLTTSLTIESGNEKEAAVVANEKPTCPCQDAPDTSFSEQAVLPPVKKGNARGQVKLMTDVLPGDDQEYIIKTGEAATSQPDQRVMLQKRKQMKQPAQLPTVLSEKAHRSGDVPEEQKTERSGDHTACSADKLPKRAGRKKSAKRDRDRDAAPEPDLIKPKLSTVASDEFSIPLYSPNVVPSSFASAIPASPITPAPPSPRTPRPMTGITALLPVLARRASRKENTTGYEHYSSAYLSANHCSDGAGRHRVRQRGMNEAAEEMNSVIKKLSCDSRSDIKRDEAYKASDKQKGTGDPPPCNGTRKRRRRLIELPLVLDEENKEVEADASTKRYSAGSAEGQVYDQNTLIPLVPGPERGPWRRGRIRWTEKQKCFTVSAPRVARERSGSVRKRFFVGRKASAADAFANAEAWLDQQIEAQDGSIPEEQTQNKGGKGTEPSGAREEERGSSANDETRKEEEKPEDEEREEQHAQASLWVNRLRPHVIRDSEKS</sequence>
<dbReference type="VEuPathDB" id="ToxoDB:TGDOM2_265050"/>
<dbReference type="PROSITE" id="PS00018">
    <property type="entry name" value="EF_HAND_1"/>
    <property type="match status" value="1"/>
</dbReference>
<dbReference type="EMBL" id="AHZU02000921">
    <property type="protein sequence ID" value="KFG38531.1"/>
    <property type="molecule type" value="Genomic_DNA"/>
</dbReference>
<feature type="region of interest" description="Disordered" evidence="1">
    <location>
        <begin position="1136"/>
        <end position="1214"/>
    </location>
</feature>
<accession>A0A086K2B3</accession>
<feature type="compositionally biased region" description="Basic and acidic residues" evidence="1">
    <location>
        <begin position="393"/>
        <end position="411"/>
    </location>
</feature>
<feature type="region of interest" description="Disordered" evidence="1">
    <location>
        <begin position="385"/>
        <end position="538"/>
    </location>
</feature>
<evidence type="ECO:0000256" key="1">
    <source>
        <dbReference type="SAM" id="MobiDB-lite"/>
    </source>
</evidence>
<feature type="region of interest" description="Disordered" evidence="1">
    <location>
        <begin position="84"/>
        <end position="111"/>
    </location>
</feature>
<protein>
    <submittedName>
        <fullName evidence="2">Uncharacterized protein</fullName>
    </submittedName>
</protein>
<reference evidence="2 3" key="1">
    <citation type="submission" date="2014-02" db="EMBL/GenBank/DDBJ databases">
        <authorList>
            <person name="Sibley D."/>
            <person name="Venepally P."/>
            <person name="Karamycheva S."/>
            <person name="Hadjithomas M."/>
            <person name="Khan A."/>
            <person name="Brunk B."/>
            <person name="Roos D."/>
            <person name="Caler E."/>
            <person name="Lorenzi H."/>
        </authorList>
    </citation>
    <scope>NUCLEOTIDE SEQUENCE [LARGE SCALE GENOMIC DNA]</scope>
    <source>
        <strain evidence="2 3">GAB2-2007-GAL-DOM2</strain>
    </source>
</reference>
<comment type="caution">
    <text evidence="2">The sequence shown here is derived from an EMBL/GenBank/DDBJ whole genome shotgun (WGS) entry which is preliminary data.</text>
</comment>
<feature type="compositionally biased region" description="Basic and acidic residues" evidence="1">
    <location>
        <begin position="84"/>
        <end position="95"/>
    </location>
</feature>
<dbReference type="InterPro" id="IPR018247">
    <property type="entry name" value="EF_Hand_1_Ca_BS"/>
</dbReference>
<proteinExistence type="predicted"/>
<feature type="region of interest" description="Disordered" evidence="1">
    <location>
        <begin position="140"/>
        <end position="206"/>
    </location>
</feature>
<feature type="compositionally biased region" description="Basic and acidic residues" evidence="1">
    <location>
        <begin position="829"/>
        <end position="848"/>
    </location>
</feature>
<feature type="region of interest" description="Disordered" evidence="1">
    <location>
        <begin position="1005"/>
        <end position="1030"/>
    </location>
</feature>
<feature type="compositionally biased region" description="Basic residues" evidence="1">
    <location>
        <begin position="859"/>
        <end position="868"/>
    </location>
</feature>
<dbReference type="AlphaFoldDB" id="A0A086K2B3"/>
<dbReference type="Proteomes" id="UP000028837">
    <property type="component" value="Unassembled WGS sequence"/>
</dbReference>